<evidence type="ECO:0000313" key="4">
    <source>
        <dbReference type="Proteomes" id="UP000242219"/>
    </source>
</evidence>
<dbReference type="PANTHER" id="PTHR12558:SF13">
    <property type="entry name" value="CELL DIVISION CYCLE PROTEIN 27 HOMOLOG"/>
    <property type="match status" value="1"/>
</dbReference>
<dbReference type="Pfam" id="PF12895">
    <property type="entry name" value="ANAPC3"/>
    <property type="match status" value="1"/>
</dbReference>
<dbReference type="EMBL" id="MJUW02000117">
    <property type="protein sequence ID" value="OQD44754.1"/>
    <property type="molecule type" value="Genomic_DNA"/>
</dbReference>
<accession>A0A1V6LX88</accession>
<comment type="caution">
    <text evidence="3">The sequence shown here is derived from an EMBL/GenBank/DDBJ whole genome shotgun (WGS) entry which is preliminary data.</text>
</comment>
<dbReference type="PANTHER" id="PTHR12558">
    <property type="entry name" value="CELL DIVISION CYCLE 16,23,27"/>
    <property type="match status" value="1"/>
</dbReference>
<dbReference type="PROSITE" id="PS50005">
    <property type="entry name" value="TPR"/>
    <property type="match status" value="4"/>
</dbReference>
<dbReference type="InterPro" id="IPR019734">
    <property type="entry name" value="TPR_rpt"/>
</dbReference>
<feature type="repeat" description="TPR" evidence="1">
    <location>
        <begin position="264"/>
        <end position="297"/>
    </location>
</feature>
<dbReference type="Proteomes" id="UP000242219">
    <property type="component" value="Unassembled WGS sequence"/>
</dbReference>
<evidence type="ECO:0000256" key="1">
    <source>
        <dbReference type="PROSITE-ProRule" id="PRU00339"/>
    </source>
</evidence>
<dbReference type="SMART" id="SM00028">
    <property type="entry name" value="TPR"/>
    <property type="match status" value="8"/>
</dbReference>
<dbReference type="Pfam" id="PF13181">
    <property type="entry name" value="TPR_8"/>
    <property type="match status" value="2"/>
</dbReference>
<dbReference type="RefSeq" id="WP_070068082.1">
    <property type="nucleotide sequence ID" value="NZ_MJUW02000117.1"/>
</dbReference>
<dbReference type="SUPFAM" id="SSF48452">
    <property type="entry name" value="TPR-like"/>
    <property type="match status" value="1"/>
</dbReference>
<sequence length="372" mass="43196">MINIKKDALFNTVTSNQNTINNHENFEYNINLANNAIEKGDWNAAYPYLKSAVEMNPNYAQGYNHLGVYYTRNKKYQEAINNFKKALQIDFSLTEAHYNLAYLHMDRKEYTTALSYLKEVVLVNPDDYETYYLMGVCCIQSNMEEEAEAFLSEAYRLKPEHVSTAMKLCKLLIKKGDYSKAKNILLYTHMSDPSLPEANLLLGIIYKLQKKYTRAMDYLRKTLLKDKNNTEAYNLIGECCVETGMDKQAETFFSMAIKLDCFYTEAFYNLGNIYYRQNKYENAIYTLEEYIKTKEASDTINSLWTENTGIDDKIVMSLYNLLGYCYKAIKNPNKARAIWEKSLAIQSQQQDIKNALAELPQPLHKRISLVID</sequence>
<dbReference type="AlphaFoldDB" id="A0A1V6LX88"/>
<evidence type="ECO:0000313" key="3">
    <source>
        <dbReference type="EMBL" id="OQD44754.1"/>
    </source>
</evidence>
<feature type="repeat" description="TPR" evidence="1">
    <location>
        <begin position="196"/>
        <end position="229"/>
    </location>
</feature>
<evidence type="ECO:0000259" key="2">
    <source>
        <dbReference type="Pfam" id="PF25063"/>
    </source>
</evidence>
<proteinExistence type="predicted"/>
<dbReference type="InterPro" id="IPR011990">
    <property type="entry name" value="TPR-like_helical_dom_sf"/>
</dbReference>
<protein>
    <recommendedName>
        <fullName evidence="2">Tetratricopeptide repeat protein 21A/21B C-terminal ARM domain-containing protein</fullName>
    </recommendedName>
</protein>
<organism evidence="3 4">
    <name type="scientific">Candidatus Brocadia sapporoensis</name>
    <dbReference type="NCBI Taxonomy" id="392547"/>
    <lineage>
        <taxon>Bacteria</taxon>
        <taxon>Pseudomonadati</taxon>
        <taxon>Planctomycetota</taxon>
        <taxon>Candidatus Brocadiia</taxon>
        <taxon>Candidatus Brocadiales</taxon>
        <taxon>Candidatus Brocadiaceae</taxon>
        <taxon>Candidatus Brocadia</taxon>
    </lineage>
</organism>
<keyword evidence="4" id="KW-1185">Reference proteome</keyword>
<reference evidence="3 4" key="1">
    <citation type="journal article" date="2016" name="Genome Announc.">
        <title>Draft Genome Sequence of the Anaerobic Ammonium-Oxidizing Bacterium 'Candidatus Brocadia sp. 40'.</title>
        <authorList>
            <person name="Ali M."/>
            <person name="Haroon M.F."/>
            <person name="Narita Y."/>
            <person name="Zhang L."/>
            <person name="Rangel Shaw D."/>
            <person name="Okabe S."/>
            <person name="Saikaly P.E."/>
        </authorList>
    </citation>
    <scope>NUCLEOTIDE SEQUENCE [LARGE SCALE GENOMIC DNA]</scope>
    <source>
        <strain evidence="3 4">40</strain>
    </source>
</reference>
<dbReference type="Pfam" id="PF25063">
    <property type="entry name" value="ARM_TT21_C"/>
    <property type="match status" value="1"/>
</dbReference>
<dbReference type="Gene3D" id="1.25.40.10">
    <property type="entry name" value="Tetratricopeptide repeat domain"/>
    <property type="match status" value="2"/>
</dbReference>
<feature type="domain" description="Tetratricopeptide repeat protein 21A/21B C-terminal ARM" evidence="2">
    <location>
        <begin position="12"/>
        <end position="126"/>
    </location>
</feature>
<dbReference type="InterPro" id="IPR056834">
    <property type="entry name" value="ARM_TT21_C"/>
</dbReference>
<dbReference type="PROSITE" id="PS50293">
    <property type="entry name" value="TPR_REGION"/>
    <property type="match status" value="1"/>
</dbReference>
<gene>
    <name evidence="3" type="ORF">BIY37_12105</name>
</gene>
<feature type="repeat" description="TPR" evidence="1">
    <location>
        <begin position="60"/>
        <end position="93"/>
    </location>
</feature>
<feature type="repeat" description="TPR" evidence="1">
    <location>
        <begin position="94"/>
        <end position="127"/>
    </location>
</feature>
<keyword evidence="1" id="KW-0802">TPR repeat</keyword>
<name>A0A1V6LX88_9BACT</name>
<dbReference type="Pfam" id="PF13174">
    <property type="entry name" value="TPR_6"/>
    <property type="match status" value="1"/>
</dbReference>